<comment type="similarity">
    <text evidence="1 6 7">Belongs to the universal ribosomal protein uL6 family.</text>
</comment>
<dbReference type="Proteomes" id="UP000291814">
    <property type="component" value="Unassembled WGS sequence"/>
</dbReference>
<comment type="function">
    <text evidence="6 8">This protein binds to the 23S rRNA, and is important in its secondary structure. It is located near the subunit interface in the base of the L7/L12 stalk, and near the tRNA binding site of the peptidyltransferase center.</text>
</comment>
<evidence type="ECO:0000313" key="15">
    <source>
        <dbReference type="EMBL" id="TCD95778.1"/>
    </source>
</evidence>
<gene>
    <name evidence="6 10" type="primary">rplF</name>
    <name evidence="30" type="ORF">FCO76_02685</name>
    <name evidence="10" type="ORF">MCC00316_09700</name>
    <name evidence="11" type="ORF">MCC10002_1986</name>
    <name evidence="12" type="ORF">MCC10004_1736</name>
    <name evidence="13" type="ORF">MCC10008_1719</name>
    <name evidence="14" type="ORF">MCC10009_1743</name>
    <name evidence="15" type="ORF">MCC10015_1826</name>
    <name evidence="16" type="ORF">MCC10043_1865</name>
    <name evidence="17" type="ORF">MCC10044_1764</name>
    <name evidence="18" type="ORF">MCC10070_1741</name>
    <name evidence="19" type="ORF">MCC10076_1997</name>
    <name evidence="20" type="ORF">MCC10083_1733</name>
    <name evidence="21" type="ORF">MCC10096_1928</name>
    <name evidence="22" type="ORF">MCC10100_1687</name>
    <name evidence="23" type="ORF">MCC10102_1782</name>
    <name evidence="24" type="ORF">MCC10113_1781</name>
    <name evidence="25" type="ORF">MCC10116_1966</name>
    <name evidence="26" type="ORF">MCC10118_1630</name>
    <name evidence="27" type="ORF">MCC10119_1696</name>
    <name evidence="29" type="ORF">MCC10120_1792</name>
    <name evidence="28" type="ORF">MCC10126_1902</name>
    <name evidence="31" type="ORF">PWA56_09145</name>
</gene>
<dbReference type="Proteomes" id="UP000292729">
    <property type="component" value="Unassembled WGS sequence"/>
</dbReference>
<dbReference type="Proteomes" id="UP000294241">
    <property type="component" value="Unassembled WGS sequence"/>
</dbReference>
<dbReference type="OMA" id="RERHGLC"/>
<evidence type="ECO:0000256" key="5">
    <source>
        <dbReference type="ARBA" id="ARBA00023274"/>
    </source>
</evidence>
<evidence type="ECO:0000313" key="34">
    <source>
        <dbReference type="Proteomes" id="UP000291713"/>
    </source>
</evidence>
<evidence type="ECO:0000313" key="43">
    <source>
        <dbReference type="Proteomes" id="UP000292787"/>
    </source>
</evidence>
<dbReference type="EMBL" id="CP118598">
    <property type="protein sequence ID" value="WDY40040.1"/>
    <property type="molecule type" value="Genomic_DNA"/>
</dbReference>
<dbReference type="EMBL" id="SHPX01000043">
    <property type="protein sequence ID" value="TCD95778.1"/>
    <property type="molecule type" value="Genomic_DNA"/>
</dbReference>
<evidence type="ECO:0000313" key="37">
    <source>
        <dbReference type="Proteomes" id="UP000292241"/>
    </source>
</evidence>
<evidence type="ECO:0000313" key="27">
    <source>
        <dbReference type="EMBL" id="TCF68621.1"/>
    </source>
</evidence>
<evidence type="ECO:0000259" key="9">
    <source>
        <dbReference type="Pfam" id="PF00347"/>
    </source>
</evidence>
<dbReference type="SUPFAM" id="SSF56053">
    <property type="entry name" value="Ribosomal protein L6"/>
    <property type="match status" value="2"/>
</dbReference>
<evidence type="ECO:0000256" key="2">
    <source>
        <dbReference type="ARBA" id="ARBA00022730"/>
    </source>
</evidence>
<evidence type="ECO:0000313" key="16">
    <source>
        <dbReference type="EMBL" id="TCE39123.1"/>
    </source>
</evidence>
<dbReference type="EMBL" id="SHQV01000021">
    <property type="protein sequence ID" value="TCE43072.1"/>
    <property type="molecule type" value="Genomic_DNA"/>
</dbReference>
<name>A0A087AV23_BIFLL</name>
<dbReference type="Proteomes" id="UP000293319">
    <property type="component" value="Unassembled WGS sequence"/>
</dbReference>
<dbReference type="InterPro" id="IPR020040">
    <property type="entry name" value="Ribosomal_uL6_a/b-dom"/>
</dbReference>
<dbReference type="InterPro" id="IPR000702">
    <property type="entry name" value="Ribosomal_uL6-like"/>
</dbReference>
<evidence type="ECO:0000313" key="26">
    <source>
        <dbReference type="EMBL" id="TCF68221.1"/>
    </source>
</evidence>
<evidence type="ECO:0000313" key="11">
    <source>
        <dbReference type="EMBL" id="TCD72874.1"/>
    </source>
</evidence>
<dbReference type="GO" id="GO:0019843">
    <property type="term" value="F:rRNA binding"/>
    <property type="evidence" value="ECO:0007669"/>
    <property type="project" value="UniProtKB-UniRule"/>
</dbReference>
<evidence type="ECO:0000313" key="33">
    <source>
        <dbReference type="Proteomes" id="UP000291501"/>
    </source>
</evidence>
<dbReference type="Proteomes" id="UP000291226">
    <property type="component" value="Unassembled WGS sequence"/>
</dbReference>
<comment type="subunit">
    <text evidence="6">Part of the 50S ribosomal subunit.</text>
</comment>
<dbReference type="Proteomes" id="UP000292478">
    <property type="component" value="Unassembled WGS sequence"/>
</dbReference>
<dbReference type="RefSeq" id="WP_007053040.1">
    <property type="nucleotide sequence ID" value="NZ_AP022379.1"/>
</dbReference>
<evidence type="ECO:0000313" key="29">
    <source>
        <dbReference type="EMBL" id="TCF94115.1"/>
    </source>
</evidence>
<evidence type="ECO:0000313" key="28">
    <source>
        <dbReference type="EMBL" id="TCF80527.1"/>
    </source>
</evidence>
<dbReference type="EMBL" id="BNHC01000005">
    <property type="protein sequence ID" value="GHM72680.1"/>
    <property type="molecule type" value="Genomic_DNA"/>
</dbReference>
<evidence type="ECO:0000256" key="8">
    <source>
        <dbReference type="RuleBase" id="RU003870"/>
    </source>
</evidence>
<evidence type="ECO:0000313" key="22">
    <source>
        <dbReference type="EMBL" id="TCF38062.1"/>
    </source>
</evidence>
<dbReference type="EMBL" id="SHTC01000026">
    <property type="protein sequence ID" value="TCF56774.1"/>
    <property type="molecule type" value="Genomic_DNA"/>
</dbReference>
<dbReference type="PANTHER" id="PTHR11655">
    <property type="entry name" value="60S/50S RIBOSOMAL PROTEIN L6/L9"/>
    <property type="match status" value="1"/>
</dbReference>
<evidence type="ECO:0000313" key="39">
    <source>
        <dbReference type="Proteomes" id="UP000292478"/>
    </source>
</evidence>
<dbReference type="Proteomes" id="UP001221506">
    <property type="component" value="Chromosome"/>
</dbReference>
<reference evidence="10" key="5">
    <citation type="journal article" date="2021" name="Appl. Environ. Microbiol.">
        <title>Novel 3-O-alpha-d-Galactosyl-alpha-l-Arabinofuranosidase for the Assimilation of Gum Arabic Arabinogalactan Protein in Bifidobacterium longum subsp. longum.</title>
        <authorList>
            <person name="Sasaki Y."/>
            <person name="Horigome A."/>
            <person name="Odamaki T."/>
            <person name="Xiao J.Z."/>
            <person name="Ishiwata A."/>
            <person name="Ito Y."/>
            <person name="Kitahara K."/>
            <person name="Fujita K."/>
        </authorList>
    </citation>
    <scope>NUCLEOTIDE SEQUENCE</scope>
    <source>
        <strain evidence="10">MCC00316</strain>
    </source>
</reference>
<evidence type="ECO:0000313" key="25">
    <source>
        <dbReference type="EMBL" id="TCF62382.1"/>
    </source>
</evidence>
<dbReference type="InterPro" id="IPR002358">
    <property type="entry name" value="Ribosomal_uL6_CS"/>
</dbReference>
<evidence type="ECO:0000256" key="6">
    <source>
        <dbReference type="HAMAP-Rule" id="MF_01365"/>
    </source>
</evidence>
<dbReference type="EMBL" id="SHQU01000041">
    <property type="protein sequence ID" value="TCE39123.1"/>
    <property type="molecule type" value="Genomic_DNA"/>
</dbReference>
<dbReference type="Proteomes" id="UP000293701">
    <property type="component" value="Unassembled WGS sequence"/>
</dbReference>
<dbReference type="Proteomes" id="UP000663812">
    <property type="component" value="Unassembled WGS sequence"/>
</dbReference>
<dbReference type="EMBL" id="SHPS01000034">
    <property type="protein sequence ID" value="TCD84729.1"/>
    <property type="molecule type" value="Genomic_DNA"/>
</dbReference>
<dbReference type="Proteomes" id="UP000293441">
    <property type="component" value="Unassembled WGS sequence"/>
</dbReference>
<organism evidence="20 32">
    <name type="scientific">Bifidobacterium longum subsp. longum</name>
    <dbReference type="NCBI Taxonomy" id="1679"/>
    <lineage>
        <taxon>Bacteria</taxon>
        <taxon>Bacillati</taxon>
        <taxon>Actinomycetota</taxon>
        <taxon>Actinomycetes</taxon>
        <taxon>Bifidobacteriales</taxon>
        <taxon>Bifidobacteriaceae</taxon>
        <taxon>Bifidobacterium</taxon>
    </lineage>
</organism>
<dbReference type="Proteomes" id="UP000293137">
    <property type="component" value="Unassembled WGS sequence"/>
</dbReference>
<evidence type="ECO:0000313" key="14">
    <source>
        <dbReference type="EMBL" id="TCD84729.1"/>
    </source>
</evidence>
<dbReference type="Proteomes" id="UP000292241">
    <property type="component" value="Unassembled WGS sequence"/>
</dbReference>
<dbReference type="Proteomes" id="UP000292751">
    <property type="component" value="Unassembled WGS sequence"/>
</dbReference>
<evidence type="ECO:0000313" key="32">
    <source>
        <dbReference type="Proteomes" id="UP000291226"/>
    </source>
</evidence>
<dbReference type="Gene3D" id="3.90.930.12">
    <property type="entry name" value="Ribosomal protein L6, alpha-beta domain"/>
    <property type="match status" value="2"/>
</dbReference>
<dbReference type="PIRSF" id="PIRSF002162">
    <property type="entry name" value="Ribosomal_L6"/>
    <property type="match status" value="1"/>
</dbReference>
<evidence type="ECO:0000313" key="49">
    <source>
        <dbReference type="Proteomes" id="UP000293701"/>
    </source>
</evidence>
<reference evidence="30" key="2">
    <citation type="journal article" date="2019" name="Appl. Environ. Microbiol.">
        <title>An in vitro enrichment strategy for formulating synergistic synbiotics.</title>
        <authorList>
            <person name="Kok C.R."/>
            <person name="Quintero D.F.G."/>
            <person name="Niyirora C."/>
            <person name="Rose D."/>
            <person name="Li A."/>
            <person name="Hutkins R."/>
        </authorList>
    </citation>
    <scope>NUCLEOTIDE SEQUENCE</scope>
    <source>
        <strain evidence="30">CR15</strain>
    </source>
</reference>
<evidence type="ECO:0000313" key="36">
    <source>
        <dbReference type="Proteomes" id="UP000291881"/>
    </source>
</evidence>
<evidence type="ECO:0000256" key="3">
    <source>
        <dbReference type="ARBA" id="ARBA00022884"/>
    </source>
</evidence>
<dbReference type="Proteomes" id="UP000291713">
    <property type="component" value="Unassembled WGS sequence"/>
</dbReference>
<keyword evidence="3 6" id="KW-0694">RNA-binding</keyword>
<dbReference type="PRINTS" id="PR00059">
    <property type="entry name" value="RIBOSOMALL6"/>
</dbReference>
<dbReference type="EMBL" id="SHTI01000029">
    <property type="protein sequence ID" value="TCF68621.1"/>
    <property type="molecule type" value="Genomic_DNA"/>
</dbReference>
<evidence type="ECO:0000313" key="42">
    <source>
        <dbReference type="Proteomes" id="UP000292751"/>
    </source>
</evidence>
<evidence type="ECO:0000313" key="19">
    <source>
        <dbReference type="EMBL" id="TCE96092.1"/>
    </source>
</evidence>
<dbReference type="GO" id="GO:0003735">
    <property type="term" value="F:structural constituent of ribosome"/>
    <property type="evidence" value="ECO:0007669"/>
    <property type="project" value="UniProtKB-UniRule"/>
</dbReference>
<evidence type="ECO:0000313" key="45">
    <source>
        <dbReference type="Proteomes" id="UP000293137"/>
    </source>
</evidence>
<reference evidence="31 51" key="6">
    <citation type="submission" date="2023-02" db="EMBL/GenBank/DDBJ databases">
        <authorList>
            <person name="Pan L."/>
        </authorList>
    </citation>
    <scope>NUCLEOTIDE SEQUENCE [LARGE SCALE GENOMIC DNA]</scope>
    <source>
        <strain evidence="31 51">F2</strain>
    </source>
</reference>
<sequence>MASHIGKLPIAIPAGVEVKIEGQNFSAKGAKGSDSYVVPEGITAAVEGNEIVLTAADDLRPTRAKHGLARSIMAGMVKGVHDGYSKTLEIVGTGYRAVAKGQGIEFFLGYSHTITVNPPEGITLKVTDANHVVVEGTDKQVVGQVAANIRKLRAPEPYKGKGIKYSDERILRKAGKAGK</sequence>
<dbReference type="Proteomes" id="UP000291501">
    <property type="component" value="Unassembled WGS sequence"/>
</dbReference>
<evidence type="ECO:0000313" key="47">
    <source>
        <dbReference type="Proteomes" id="UP000293441"/>
    </source>
</evidence>
<dbReference type="GeneID" id="69578882"/>
<dbReference type="EMBL" id="SHST01000029">
    <property type="protein sequence ID" value="TCF38062.1"/>
    <property type="molecule type" value="Genomic_DNA"/>
</dbReference>
<evidence type="ECO:0000313" key="38">
    <source>
        <dbReference type="Proteomes" id="UP000292260"/>
    </source>
</evidence>
<evidence type="ECO:0000313" key="13">
    <source>
        <dbReference type="EMBL" id="TCD82616.1"/>
    </source>
</evidence>
<dbReference type="NCBIfam" id="TIGR03654">
    <property type="entry name" value="L6_bact"/>
    <property type="match status" value="1"/>
</dbReference>
<evidence type="ECO:0000313" key="31">
    <source>
        <dbReference type="EMBL" id="WDY40040.1"/>
    </source>
</evidence>
<reference evidence="30" key="4">
    <citation type="submission" date="2019-04" db="EMBL/GenBank/DDBJ databases">
        <authorList>
            <person name="Kok C.R."/>
            <person name="Hutkins R."/>
        </authorList>
    </citation>
    <scope>NUCLEOTIDE SEQUENCE</scope>
    <source>
        <strain evidence="30">CR15</strain>
    </source>
</reference>
<keyword evidence="5 6" id="KW-0687">Ribonucleoprotein</keyword>
<evidence type="ECO:0000313" key="12">
    <source>
        <dbReference type="EMBL" id="TCD77009.1"/>
    </source>
</evidence>
<dbReference type="Proteomes" id="UP000292932">
    <property type="component" value="Unassembled WGS sequence"/>
</dbReference>
<dbReference type="Proteomes" id="UP000292692">
    <property type="component" value="Unassembled WGS sequence"/>
</dbReference>
<evidence type="ECO:0000313" key="21">
    <source>
        <dbReference type="EMBL" id="TCF30306.1"/>
    </source>
</evidence>
<dbReference type="Proteomes" id="UP000292260">
    <property type="component" value="Unassembled WGS sequence"/>
</dbReference>
<evidence type="ECO:0000256" key="7">
    <source>
        <dbReference type="RuleBase" id="RU003869"/>
    </source>
</evidence>
<dbReference type="PROSITE" id="PS00525">
    <property type="entry name" value="RIBOSOMAL_L6_1"/>
    <property type="match status" value="1"/>
</dbReference>
<evidence type="ECO:0000313" key="10">
    <source>
        <dbReference type="EMBL" id="GHM72680.1"/>
    </source>
</evidence>
<dbReference type="EMBL" id="SHTU01000029">
    <property type="protein sequence ID" value="TCF94115.1"/>
    <property type="molecule type" value="Genomic_DNA"/>
</dbReference>
<feature type="domain" description="Large ribosomal subunit protein uL6 alpha-beta" evidence="9">
    <location>
        <begin position="12"/>
        <end position="83"/>
    </location>
</feature>
<evidence type="ECO:0000256" key="4">
    <source>
        <dbReference type="ARBA" id="ARBA00022980"/>
    </source>
</evidence>
<evidence type="ECO:0000313" key="23">
    <source>
        <dbReference type="EMBL" id="TCF43563.1"/>
    </source>
</evidence>
<dbReference type="GO" id="GO:0002181">
    <property type="term" value="P:cytoplasmic translation"/>
    <property type="evidence" value="ECO:0007669"/>
    <property type="project" value="TreeGrafter"/>
</dbReference>
<keyword evidence="2 6" id="KW-0699">rRNA-binding</keyword>
<evidence type="ECO:0000313" key="30">
    <source>
        <dbReference type="EMBL" id="TPH36987.1"/>
    </source>
</evidence>
<dbReference type="Proteomes" id="UP000315512">
    <property type="component" value="Unassembled WGS sequence"/>
</dbReference>
<dbReference type="EMBL" id="SZNG01000003">
    <property type="protein sequence ID" value="TPH36987.1"/>
    <property type="molecule type" value="Genomic_DNA"/>
</dbReference>
<dbReference type="AlphaFoldDB" id="A0A087AV23"/>
<evidence type="ECO:0000313" key="17">
    <source>
        <dbReference type="EMBL" id="TCE43072.1"/>
    </source>
</evidence>
<proteinExistence type="inferred from homology"/>
<evidence type="ECO:0000313" key="20">
    <source>
        <dbReference type="EMBL" id="TCF08410.1"/>
    </source>
</evidence>
<evidence type="ECO:0000313" key="51">
    <source>
        <dbReference type="Proteomes" id="UP001221506"/>
    </source>
</evidence>
<evidence type="ECO:0000313" key="40">
    <source>
        <dbReference type="Proteomes" id="UP000292692"/>
    </source>
</evidence>
<dbReference type="FunFam" id="3.90.930.12:FF:000001">
    <property type="entry name" value="50S ribosomal protein L6"/>
    <property type="match status" value="1"/>
</dbReference>
<dbReference type="EMBL" id="SHTH01000018">
    <property type="protein sequence ID" value="TCF68221.1"/>
    <property type="molecule type" value="Genomic_DNA"/>
</dbReference>
<dbReference type="EMBL" id="SHPR01000040">
    <property type="protein sequence ID" value="TCD82616.1"/>
    <property type="molecule type" value="Genomic_DNA"/>
</dbReference>
<feature type="domain" description="Large ribosomal subunit protein uL6 alpha-beta" evidence="9">
    <location>
        <begin position="91"/>
        <end position="165"/>
    </location>
</feature>
<dbReference type="Pfam" id="PF00347">
    <property type="entry name" value="Ribosomal_L6"/>
    <property type="match status" value="2"/>
</dbReference>
<protein>
    <recommendedName>
        <fullName evidence="6">Large ribosomal subunit protein uL6</fullName>
    </recommendedName>
</protein>
<evidence type="ECO:0000313" key="41">
    <source>
        <dbReference type="Proteomes" id="UP000292729"/>
    </source>
</evidence>
<dbReference type="PANTHER" id="PTHR11655:SF14">
    <property type="entry name" value="LARGE RIBOSOMAL SUBUNIT PROTEIN UL6M"/>
    <property type="match status" value="1"/>
</dbReference>
<evidence type="ECO:0000313" key="50">
    <source>
        <dbReference type="Proteomes" id="UP000294241"/>
    </source>
</evidence>
<dbReference type="EMBL" id="SHRX01000032">
    <property type="protein sequence ID" value="TCE96092.1"/>
    <property type="molecule type" value="Genomic_DNA"/>
</dbReference>
<dbReference type="EMBL" id="SHRR01000032">
    <property type="protein sequence ID" value="TCE83792.1"/>
    <property type="molecule type" value="Genomic_DNA"/>
</dbReference>
<evidence type="ECO:0000313" key="48">
    <source>
        <dbReference type="Proteomes" id="UP000293475"/>
    </source>
</evidence>
<dbReference type="EMBL" id="SHPM01000033">
    <property type="protein sequence ID" value="TCD72874.1"/>
    <property type="molecule type" value="Genomic_DNA"/>
</dbReference>
<keyword evidence="4 6" id="KW-0689">Ribosomal protein</keyword>
<evidence type="ECO:0000256" key="1">
    <source>
        <dbReference type="ARBA" id="ARBA00009356"/>
    </source>
</evidence>
<dbReference type="HAMAP" id="MF_01365_B">
    <property type="entry name" value="Ribosomal_uL6_B"/>
    <property type="match status" value="1"/>
</dbReference>
<reference evidence="32 33" key="1">
    <citation type="journal article" date="2018" name="Sci. Rep.">
        <title>Genomic diversity and distribution of Bifidobacterium longum subsp. longum across the human lifespan.</title>
        <authorList>
            <person name="Odamaki T."/>
            <person name="Bottacini F."/>
            <person name="Kato K."/>
            <person name="Mitsuyama E."/>
            <person name="Yoshida K."/>
            <person name="Horigome A."/>
            <person name="Xiao J.Z."/>
            <person name="van Sinderen D."/>
        </authorList>
    </citation>
    <scope>NUCLEOTIDE SEQUENCE [LARGE SCALE GENOMIC DNA]</scope>
    <source>
        <strain evidence="11 49">MCC10002</strain>
        <strain evidence="12 48">MCC10004</strain>
        <strain evidence="13 37">MCC10008</strain>
        <strain evidence="14 36">MCC10009</strain>
        <strain evidence="15 47">MCC10015</strain>
        <strain evidence="16 38">MCC10043</strain>
        <strain evidence="17 46">MCC10044</strain>
        <strain evidence="18 35">MCC10070</strain>
        <strain evidence="19 42">MCC10076</strain>
        <strain evidence="20 32">MCC10083</strain>
        <strain evidence="21 44">MCC10096</strain>
        <strain evidence="22 50">MCC10100</strain>
        <strain evidence="23 40">MCC10102</strain>
        <strain evidence="24 39">MCC10113</strain>
        <strain evidence="25 43">MCC10116</strain>
        <strain evidence="26 45">MCC10118</strain>
        <strain evidence="27 41">MCC10119</strain>
        <strain evidence="29 34">MCC10120</strain>
        <strain evidence="28 33">MCC10126</strain>
    </source>
</reference>
<dbReference type="EMBL" id="SHTN01000036">
    <property type="protein sequence ID" value="TCF80527.1"/>
    <property type="molecule type" value="Genomic_DNA"/>
</dbReference>
<dbReference type="SMR" id="A0A087AV23"/>
<dbReference type="Proteomes" id="UP000291881">
    <property type="component" value="Unassembled WGS sequence"/>
</dbReference>
<dbReference type="EMBL" id="SHPO01000024">
    <property type="protein sequence ID" value="TCD77009.1"/>
    <property type="molecule type" value="Genomic_DNA"/>
</dbReference>
<dbReference type="InterPro" id="IPR036789">
    <property type="entry name" value="Ribosomal_uL6-like_a/b-dom_sf"/>
</dbReference>
<dbReference type="Proteomes" id="UP000292787">
    <property type="component" value="Unassembled WGS sequence"/>
</dbReference>
<dbReference type="Proteomes" id="UP000293475">
    <property type="component" value="Unassembled WGS sequence"/>
</dbReference>
<reference evidence="20" key="3">
    <citation type="submission" date="2019-02" db="EMBL/GenBank/DDBJ databases">
        <authorList>
            <person name="Odamaki T."/>
        </authorList>
    </citation>
    <scope>NUCLEOTIDE SEQUENCE</scope>
    <source>
        <strain evidence="11">MCC10002</strain>
        <strain evidence="12">MCC10004</strain>
        <strain evidence="13">MCC10008</strain>
        <strain evidence="14">MCC10009</strain>
        <strain evidence="15">MCC10015</strain>
        <strain evidence="16">MCC10043</strain>
        <strain evidence="17">MCC10044</strain>
        <strain evidence="18">MCC10070</strain>
        <strain evidence="19">MCC10076</strain>
        <strain evidence="20">MCC10083</strain>
        <strain evidence="21">MCC10096</strain>
        <strain evidence="22">MCC10100</strain>
        <strain evidence="23">MCC10102</strain>
        <strain evidence="24">MCC10113</strain>
        <strain evidence="25">MCC10116</strain>
        <strain evidence="26">MCC10118</strain>
        <strain evidence="27">MCC10119</strain>
        <strain evidence="29">MCC10120</strain>
        <strain evidence="28">MCC10126</strain>
    </source>
</reference>
<dbReference type="InterPro" id="IPR019906">
    <property type="entry name" value="Ribosomal_uL6_bac-type"/>
</dbReference>
<dbReference type="GO" id="GO:0022625">
    <property type="term" value="C:cytosolic large ribosomal subunit"/>
    <property type="evidence" value="ECO:0007669"/>
    <property type="project" value="UniProtKB-UniRule"/>
</dbReference>
<evidence type="ECO:0000313" key="46">
    <source>
        <dbReference type="Proteomes" id="UP000293319"/>
    </source>
</evidence>
<dbReference type="EMBL" id="SHSD01000039">
    <property type="protein sequence ID" value="TCF08410.1"/>
    <property type="molecule type" value="Genomic_DNA"/>
</dbReference>
<dbReference type="EMBL" id="SHTF01000025">
    <property type="protein sequence ID" value="TCF62382.1"/>
    <property type="molecule type" value="Genomic_DNA"/>
</dbReference>
<evidence type="ECO:0000313" key="35">
    <source>
        <dbReference type="Proteomes" id="UP000291814"/>
    </source>
</evidence>
<evidence type="ECO:0000313" key="44">
    <source>
        <dbReference type="Proteomes" id="UP000292932"/>
    </source>
</evidence>
<accession>A0A087AV23</accession>
<evidence type="ECO:0000313" key="24">
    <source>
        <dbReference type="EMBL" id="TCF56774.1"/>
    </source>
</evidence>
<dbReference type="EMBL" id="SHSV01000030">
    <property type="protein sequence ID" value="TCF43563.1"/>
    <property type="molecule type" value="Genomic_DNA"/>
</dbReference>
<dbReference type="EMBL" id="SHSP01000019">
    <property type="protein sequence ID" value="TCF30306.1"/>
    <property type="molecule type" value="Genomic_DNA"/>
</dbReference>
<evidence type="ECO:0000313" key="18">
    <source>
        <dbReference type="EMBL" id="TCE83792.1"/>
    </source>
</evidence>